<keyword evidence="2" id="KW-1185">Reference proteome</keyword>
<accession>A0A328VDU6</accession>
<protein>
    <submittedName>
        <fullName evidence="1">Uncharacterized protein</fullName>
    </submittedName>
</protein>
<organism evidence="1 2">
    <name type="scientific">Thermogemmatispora tikiterensis</name>
    <dbReference type="NCBI Taxonomy" id="1825093"/>
    <lineage>
        <taxon>Bacteria</taxon>
        <taxon>Bacillati</taxon>
        <taxon>Chloroflexota</taxon>
        <taxon>Ktedonobacteria</taxon>
        <taxon>Thermogemmatisporales</taxon>
        <taxon>Thermogemmatisporaceae</taxon>
        <taxon>Thermogemmatispora</taxon>
    </lineage>
</organism>
<evidence type="ECO:0000313" key="2">
    <source>
        <dbReference type="Proteomes" id="UP000248706"/>
    </source>
</evidence>
<dbReference type="AlphaFoldDB" id="A0A328VDU6"/>
<sequence>MAIWERQEDCESVTIVATLGTFLPLSPPGMPDPFVLSAPGRVETLLEQARLALLESFEVGCSLWPGKQSSVLWPHFGRLRTVTARATVSAV</sequence>
<comment type="caution">
    <text evidence="1">The sequence shown here is derived from an EMBL/GenBank/DDBJ whole genome shotgun (WGS) entry which is preliminary data.</text>
</comment>
<dbReference type="EMBL" id="MCIF01000002">
    <property type="protein sequence ID" value="RAQ94172.1"/>
    <property type="molecule type" value="Genomic_DNA"/>
</dbReference>
<name>A0A328VDU6_9CHLR</name>
<proteinExistence type="predicted"/>
<dbReference type="Proteomes" id="UP000248706">
    <property type="component" value="Unassembled WGS sequence"/>
</dbReference>
<gene>
    <name evidence="1" type="ORF">A4R35_01415</name>
</gene>
<dbReference type="RefSeq" id="WP_112425861.1">
    <property type="nucleotide sequence ID" value="NZ_MCIF01000002.1"/>
</dbReference>
<reference evidence="1 2" key="1">
    <citation type="submission" date="2016-08" db="EMBL/GenBank/DDBJ databases">
        <title>Analysis of Carbohydrate Active Enzymes in Thermogemmatispora T81 Reveals Carbohydrate Degradation Ability.</title>
        <authorList>
            <person name="Tomazini A."/>
            <person name="Lal S."/>
            <person name="Stott M."/>
            <person name="Henrissat B."/>
            <person name="Polikarpov I."/>
            <person name="Sparling R."/>
            <person name="Levin D.B."/>
        </authorList>
    </citation>
    <scope>NUCLEOTIDE SEQUENCE [LARGE SCALE GENOMIC DNA]</scope>
    <source>
        <strain evidence="1 2">T81</strain>
    </source>
</reference>
<evidence type="ECO:0000313" key="1">
    <source>
        <dbReference type="EMBL" id="RAQ94172.1"/>
    </source>
</evidence>